<comment type="caution">
    <text evidence="1">The sequence shown here is derived from an EMBL/GenBank/DDBJ whole genome shotgun (WGS) entry which is preliminary data.</text>
</comment>
<sequence length="69" mass="7806">MEDKGDSVISEENNDLPDDVLIRCNNSVQIIKDPLAQLIVPIEKCLYAKKANGKTKNTYLRDLHEQVAH</sequence>
<reference evidence="1" key="1">
    <citation type="journal article" date="2023" name="Insect Mol. Biol.">
        <title>Genome sequencing provides insights into the evolution of gene families encoding plant cell wall-degrading enzymes in longhorned beetles.</title>
        <authorList>
            <person name="Shin N.R."/>
            <person name="Okamura Y."/>
            <person name="Kirsch R."/>
            <person name="Pauchet Y."/>
        </authorList>
    </citation>
    <scope>NUCLEOTIDE SEQUENCE</scope>
    <source>
        <strain evidence="1">MMC_N1</strain>
    </source>
</reference>
<keyword evidence="2" id="KW-1185">Reference proteome</keyword>
<dbReference type="Proteomes" id="UP001162164">
    <property type="component" value="Unassembled WGS sequence"/>
</dbReference>
<name>A0ABQ9IUY5_9CUCU</name>
<proteinExistence type="predicted"/>
<accession>A0ABQ9IUY5</accession>
<evidence type="ECO:0000313" key="1">
    <source>
        <dbReference type="EMBL" id="KAJ8966463.1"/>
    </source>
</evidence>
<organism evidence="1 2">
    <name type="scientific">Molorchus minor</name>
    <dbReference type="NCBI Taxonomy" id="1323400"/>
    <lineage>
        <taxon>Eukaryota</taxon>
        <taxon>Metazoa</taxon>
        <taxon>Ecdysozoa</taxon>
        <taxon>Arthropoda</taxon>
        <taxon>Hexapoda</taxon>
        <taxon>Insecta</taxon>
        <taxon>Pterygota</taxon>
        <taxon>Neoptera</taxon>
        <taxon>Endopterygota</taxon>
        <taxon>Coleoptera</taxon>
        <taxon>Polyphaga</taxon>
        <taxon>Cucujiformia</taxon>
        <taxon>Chrysomeloidea</taxon>
        <taxon>Cerambycidae</taxon>
        <taxon>Lamiinae</taxon>
        <taxon>Monochamini</taxon>
        <taxon>Molorchus</taxon>
    </lineage>
</organism>
<dbReference type="EMBL" id="JAPWTJ010002364">
    <property type="protein sequence ID" value="KAJ8966463.1"/>
    <property type="molecule type" value="Genomic_DNA"/>
</dbReference>
<gene>
    <name evidence="1" type="ORF">NQ317_011450</name>
</gene>
<protein>
    <submittedName>
        <fullName evidence="1">Uncharacterized protein</fullName>
    </submittedName>
</protein>
<evidence type="ECO:0000313" key="2">
    <source>
        <dbReference type="Proteomes" id="UP001162164"/>
    </source>
</evidence>